<sequence>MDVGVVASIAKHTIVCFVMHYVKDFQGQPNKRHNIVKAYTIDEIFNSYLTISDEDIPLAARIASATSGDTSNTNMEMQLFTPTTKKVLEEIAHSSNYSPKADAAIVGVKKNLGFAETNPTPNNISSESTAKTSTTNSKDHPLPCKSCCRKSLQEEPRYAKTQLETFTY</sequence>
<keyword evidence="3" id="KW-1185">Reference proteome</keyword>
<feature type="region of interest" description="Disordered" evidence="1">
    <location>
        <begin position="116"/>
        <end position="139"/>
    </location>
</feature>
<accession>A0ABD2ZMP1</accession>
<proteinExistence type="predicted"/>
<feature type="compositionally biased region" description="Polar residues" evidence="1">
    <location>
        <begin position="117"/>
        <end position="136"/>
    </location>
</feature>
<dbReference type="Proteomes" id="UP001630127">
    <property type="component" value="Unassembled WGS sequence"/>
</dbReference>
<comment type="caution">
    <text evidence="2">The sequence shown here is derived from an EMBL/GenBank/DDBJ whole genome shotgun (WGS) entry which is preliminary data.</text>
</comment>
<reference evidence="2 3" key="1">
    <citation type="submission" date="2024-11" db="EMBL/GenBank/DDBJ databases">
        <title>A near-complete genome assembly of Cinchona calisaya.</title>
        <authorList>
            <person name="Lian D.C."/>
            <person name="Zhao X.W."/>
            <person name="Wei L."/>
        </authorList>
    </citation>
    <scope>NUCLEOTIDE SEQUENCE [LARGE SCALE GENOMIC DNA]</scope>
    <source>
        <tissue evidence="2">Nenye</tissue>
    </source>
</reference>
<name>A0ABD2ZMP1_9GENT</name>
<evidence type="ECO:0000256" key="1">
    <source>
        <dbReference type="SAM" id="MobiDB-lite"/>
    </source>
</evidence>
<dbReference type="AlphaFoldDB" id="A0ABD2ZMP1"/>
<organism evidence="2 3">
    <name type="scientific">Cinchona calisaya</name>
    <dbReference type="NCBI Taxonomy" id="153742"/>
    <lineage>
        <taxon>Eukaryota</taxon>
        <taxon>Viridiplantae</taxon>
        <taxon>Streptophyta</taxon>
        <taxon>Embryophyta</taxon>
        <taxon>Tracheophyta</taxon>
        <taxon>Spermatophyta</taxon>
        <taxon>Magnoliopsida</taxon>
        <taxon>eudicotyledons</taxon>
        <taxon>Gunneridae</taxon>
        <taxon>Pentapetalae</taxon>
        <taxon>asterids</taxon>
        <taxon>lamiids</taxon>
        <taxon>Gentianales</taxon>
        <taxon>Rubiaceae</taxon>
        <taxon>Cinchonoideae</taxon>
        <taxon>Cinchoneae</taxon>
        <taxon>Cinchona</taxon>
    </lineage>
</organism>
<dbReference type="EMBL" id="JBJUIK010000008">
    <property type="protein sequence ID" value="KAL3519465.1"/>
    <property type="molecule type" value="Genomic_DNA"/>
</dbReference>
<protein>
    <submittedName>
        <fullName evidence="2">Uncharacterized protein</fullName>
    </submittedName>
</protein>
<evidence type="ECO:0000313" key="2">
    <source>
        <dbReference type="EMBL" id="KAL3519465.1"/>
    </source>
</evidence>
<evidence type="ECO:0000313" key="3">
    <source>
        <dbReference type="Proteomes" id="UP001630127"/>
    </source>
</evidence>
<gene>
    <name evidence="2" type="ORF">ACH5RR_017614</name>
</gene>